<dbReference type="PANTHER" id="PTHR30093">
    <property type="entry name" value="GENERAL SECRETION PATHWAY PROTEIN G"/>
    <property type="match status" value="1"/>
</dbReference>
<dbReference type="Pfam" id="PF07963">
    <property type="entry name" value="N_methyl"/>
    <property type="match status" value="1"/>
</dbReference>
<evidence type="ECO:0000259" key="2">
    <source>
        <dbReference type="Pfam" id="PF07596"/>
    </source>
</evidence>
<reference evidence="3 4" key="1">
    <citation type="submission" date="2018-02" db="EMBL/GenBank/DDBJ databases">
        <title>Comparative genomes isolates from brazilian mangrove.</title>
        <authorList>
            <person name="Araujo J.E."/>
            <person name="Taketani R.G."/>
            <person name="Silva M.C.P."/>
            <person name="Loureco M.V."/>
            <person name="Andreote F.D."/>
        </authorList>
    </citation>
    <scope>NUCLEOTIDE SEQUENCE [LARGE SCALE GENOMIC DNA]</scope>
    <source>
        <strain evidence="3 4">Hex-1 MGV</strain>
    </source>
</reference>
<keyword evidence="1" id="KW-0472">Membrane</keyword>
<evidence type="ECO:0000256" key="1">
    <source>
        <dbReference type="SAM" id="Phobius"/>
    </source>
</evidence>
<evidence type="ECO:0000313" key="4">
    <source>
        <dbReference type="Proteomes" id="UP000238322"/>
    </source>
</evidence>
<organism evidence="3 4">
    <name type="scientific">Blastopirellula marina</name>
    <dbReference type="NCBI Taxonomy" id="124"/>
    <lineage>
        <taxon>Bacteria</taxon>
        <taxon>Pseudomonadati</taxon>
        <taxon>Planctomycetota</taxon>
        <taxon>Planctomycetia</taxon>
        <taxon>Pirellulales</taxon>
        <taxon>Pirellulaceae</taxon>
        <taxon>Blastopirellula</taxon>
    </lineage>
</organism>
<accession>A0A2S8FRS6</accession>
<dbReference type="OrthoDB" id="241541at2"/>
<dbReference type="InterPro" id="IPR027558">
    <property type="entry name" value="Pre_pil_HX9DG_C"/>
</dbReference>
<name>A0A2S8FRS6_9BACT</name>
<dbReference type="Pfam" id="PF07596">
    <property type="entry name" value="SBP_bac_10"/>
    <property type="match status" value="1"/>
</dbReference>
<dbReference type="Proteomes" id="UP000238322">
    <property type="component" value="Unassembled WGS sequence"/>
</dbReference>
<dbReference type="AlphaFoldDB" id="A0A2S8FRS6"/>
<dbReference type="InterPro" id="IPR011453">
    <property type="entry name" value="DUF1559"/>
</dbReference>
<dbReference type="InterPro" id="IPR045584">
    <property type="entry name" value="Pilin-like"/>
</dbReference>
<protein>
    <submittedName>
        <fullName evidence="3">Prepilin-type cleavage/methylation domain-containing protein</fullName>
    </submittedName>
</protein>
<dbReference type="NCBIfam" id="TIGR02532">
    <property type="entry name" value="IV_pilin_GFxxxE"/>
    <property type="match status" value="1"/>
</dbReference>
<keyword evidence="1" id="KW-1133">Transmembrane helix</keyword>
<evidence type="ECO:0000313" key="3">
    <source>
        <dbReference type="EMBL" id="PQO34882.1"/>
    </source>
</evidence>
<dbReference type="NCBIfam" id="TIGR04294">
    <property type="entry name" value="pre_pil_HX9DG"/>
    <property type="match status" value="1"/>
</dbReference>
<dbReference type="SUPFAM" id="SSF54523">
    <property type="entry name" value="Pili subunits"/>
    <property type="match status" value="1"/>
</dbReference>
<dbReference type="PROSITE" id="PS00409">
    <property type="entry name" value="PROKAR_NTER_METHYL"/>
    <property type="match status" value="1"/>
</dbReference>
<proteinExistence type="predicted"/>
<sequence length="352" mass="37443">MPVPFSRRGFTLVELLVVIAIIGVLIALLLPAVQQAREAARRMQCSNQLKQLGLSLHNYHDTYGTFPPRKQGTTGPSESTRRAHNYGRVSAFVPLLPYYEQAAMYDQIVAGDANNPPYGPASWQSWTVWDIPPGMLHCPSATSKNPQANSTNYMFSVGDQINNNRDATTLRGVFANTLGLGFKDIIDGSSNTIAMSERLVTNYGLGSQTGNIEVQHGTATGYSGLATNPGQCVASANGKYYNNASSIKGRTGYRWTDGQVEKVGFTTVLPPNAPSCIDGADTNGDGQHTIMPPTSNHPGGVMGMFCDGSVTFISNTVDTGNLANPSVTTGISPYGVWGAMGSKDGGEPISKP</sequence>
<keyword evidence="1" id="KW-0812">Transmembrane</keyword>
<dbReference type="PANTHER" id="PTHR30093:SF2">
    <property type="entry name" value="TYPE II SECRETION SYSTEM PROTEIN H"/>
    <property type="match status" value="1"/>
</dbReference>
<dbReference type="Gene3D" id="3.30.700.10">
    <property type="entry name" value="Glycoprotein, Type 4 Pilin"/>
    <property type="match status" value="1"/>
</dbReference>
<dbReference type="InterPro" id="IPR012902">
    <property type="entry name" value="N_methyl_site"/>
</dbReference>
<feature type="domain" description="DUF1559" evidence="2">
    <location>
        <begin position="34"/>
        <end position="319"/>
    </location>
</feature>
<dbReference type="EMBL" id="PUHY01000010">
    <property type="protein sequence ID" value="PQO34882.1"/>
    <property type="molecule type" value="Genomic_DNA"/>
</dbReference>
<feature type="transmembrane region" description="Helical" evidence="1">
    <location>
        <begin position="12"/>
        <end position="33"/>
    </location>
</feature>
<comment type="caution">
    <text evidence="3">The sequence shown here is derived from an EMBL/GenBank/DDBJ whole genome shotgun (WGS) entry which is preliminary data.</text>
</comment>
<gene>
    <name evidence="3" type="ORF">C5Y83_15430</name>
</gene>
<dbReference type="RefSeq" id="WP_105330612.1">
    <property type="nucleotide sequence ID" value="NZ_PUHY01000010.1"/>
</dbReference>